<evidence type="ECO:0000313" key="12">
    <source>
        <dbReference type="EMBL" id="CAE7661930.1"/>
    </source>
</evidence>
<keyword evidence="2" id="KW-0813">Transport</keyword>
<dbReference type="Proteomes" id="UP000649617">
    <property type="component" value="Unassembled WGS sequence"/>
</dbReference>
<dbReference type="InterPro" id="IPR001212">
    <property type="entry name" value="Somatomedin_B_dom"/>
</dbReference>
<feature type="non-terminal residue" evidence="12">
    <location>
        <position position="1"/>
    </location>
</feature>
<evidence type="ECO:0000313" key="13">
    <source>
        <dbReference type="Proteomes" id="UP000649617"/>
    </source>
</evidence>
<dbReference type="GO" id="GO:0005254">
    <property type="term" value="F:chloride channel activity"/>
    <property type="evidence" value="ECO:0007669"/>
    <property type="project" value="InterPro"/>
</dbReference>
<feature type="compositionally biased region" description="Low complexity" evidence="9">
    <location>
        <begin position="1010"/>
        <end position="1030"/>
    </location>
</feature>
<evidence type="ECO:0000256" key="6">
    <source>
        <dbReference type="ARBA" id="ARBA00023065"/>
    </source>
</evidence>
<dbReference type="Gene3D" id="3.20.20.80">
    <property type="entry name" value="Glycosidases"/>
    <property type="match status" value="1"/>
</dbReference>
<dbReference type="Pfam" id="PF01033">
    <property type="entry name" value="Somatomedin_B"/>
    <property type="match status" value="1"/>
</dbReference>
<feature type="transmembrane region" description="Helical" evidence="10">
    <location>
        <begin position="350"/>
        <end position="367"/>
    </location>
</feature>
<feature type="compositionally biased region" description="Polar residues" evidence="9">
    <location>
        <begin position="1043"/>
        <end position="1056"/>
    </location>
</feature>
<feature type="region of interest" description="Disordered" evidence="9">
    <location>
        <begin position="913"/>
        <end position="945"/>
    </location>
</feature>
<evidence type="ECO:0000256" key="1">
    <source>
        <dbReference type="ARBA" id="ARBA00004651"/>
    </source>
</evidence>
<keyword evidence="4 10" id="KW-0812">Transmembrane</keyword>
<keyword evidence="6" id="KW-0406">Ion transport</keyword>
<organism evidence="12 13">
    <name type="scientific">Symbiodinium pilosum</name>
    <name type="common">Dinoflagellate</name>
    <dbReference type="NCBI Taxonomy" id="2952"/>
    <lineage>
        <taxon>Eukaryota</taxon>
        <taxon>Sar</taxon>
        <taxon>Alveolata</taxon>
        <taxon>Dinophyceae</taxon>
        <taxon>Suessiales</taxon>
        <taxon>Symbiodiniaceae</taxon>
        <taxon>Symbiodinium</taxon>
    </lineage>
</organism>
<keyword evidence="5 10" id="KW-1133">Transmembrane helix</keyword>
<evidence type="ECO:0000256" key="5">
    <source>
        <dbReference type="ARBA" id="ARBA00022989"/>
    </source>
</evidence>
<keyword evidence="3" id="KW-1003">Cell membrane</keyword>
<dbReference type="AlphaFoldDB" id="A0A812VWZ3"/>
<protein>
    <submittedName>
        <fullName evidence="12">F13H10.4 protein</fullName>
    </submittedName>
</protein>
<feature type="compositionally biased region" description="Low complexity" evidence="9">
    <location>
        <begin position="915"/>
        <end position="929"/>
    </location>
</feature>
<evidence type="ECO:0000256" key="10">
    <source>
        <dbReference type="SAM" id="Phobius"/>
    </source>
</evidence>
<comment type="subcellular location">
    <subcellularLocation>
        <location evidence="1">Cell membrane</location>
        <topology evidence="1">Multi-pass membrane protein</topology>
    </subcellularLocation>
</comment>
<dbReference type="Gene3D" id="4.10.410.20">
    <property type="match status" value="1"/>
</dbReference>
<feature type="transmembrane region" description="Helical" evidence="10">
    <location>
        <begin position="379"/>
        <end position="396"/>
    </location>
</feature>
<name>A0A812VWZ3_SYMPI</name>
<feature type="domain" description="SMB" evidence="11">
    <location>
        <begin position="15"/>
        <end position="61"/>
    </location>
</feature>
<comment type="caution">
    <text evidence="12">The sequence shown here is derived from an EMBL/GenBank/DDBJ whole genome shotgun (WGS) entry which is preliminary data.</text>
</comment>
<accession>A0A812VWZ3</accession>
<dbReference type="PROSITE" id="PS00524">
    <property type="entry name" value="SMB_1"/>
    <property type="match status" value="1"/>
</dbReference>
<sequence length="1062" mass="118825">SDFKATCEARQAKVKSPTCATFGCGTKYIHHHPCQCTPKCEKFGNCCSDFKAVCILKKETAESKKEPAKERATANVTEPESKGEAPASAKAPAVIPAAPSAVPDIAPTAMPGQAEDAEGHKDWATTVDGIIRTTNEAWIGGNGKIDASMKCETAKRGDECWTAVTWAMNDGIYEHPEWWTELQPGASSFEEFQAHQHLMKPDLCPQPCMVRYDTYEEPTYRSSREYAMKGVSYGASPLKSNKKLTDDDFMTDITGAMWDSWGRGDLDVLASMGVNTLRMYGNDLNYSHRSFLDGAWKRDIDVIVGLSDWGESKQHCSEESCCLPVEAMIRYTKGAFQTLLYWWGGINRHLILNSVVYLIFLVALYWAQYHWPFMRVESSTSGLSMLGSLTVFLLVFRMNQSMARNNEATERTDEMFGELDFLIHSVCSFMQGIHVVRLTIAFGVSCLLYFRILASLADAQGVLEEEDLVQIVFLHSRLQALLYEEEMELVDQYIGISRESAGGDAEYRAETGRFRIAAQCAGLLMRPRKAGNNEQEDCNFVPQTSDIIPPLPKVVLSMLVEVCHTPLAQKWGYPERVLNLIASISADALDQLTHLSGLIARPVSLAYYQHCRVIVVIFSFMLPLVTEVGEDLIGSIFDNIVFPFVIYWAMSGLERLAEMMENPVGDDDTDINLLAQLHELEVGAQLAIELCENRRSMLRRTLAKVCPSCSETSKFWKNKPPLVPPVHFEDYFCWLPIPAAIAEGMVMKHGHVDHVHWAFFEGHIAEFRSFLRKALRRHTPGRRSAYEAIPQDASAEELKVYPEAEMDSTMGMIQRDTNQFWHYLAFRPVLSGAQTEGELGRQALWKKRIVTLLGQDHPASQLLQTESPDSARSVLLQPQVAPKPRKHHISEAMREVALPGRSRLEEDMQQKPYDPHLQLPHQHHLLQPPSGASSPGHLSRVASKQSTARFEINVHDMSRSAPMQSLRRAVTLNPVEPHMETAPYHFTDTSFAEHRPQLPAQVLDASASDSVSSFSSSPAAASPLWPSWSQVHTPDRLEKSPSARPTSKSTSPQPATNLLHLT</sequence>
<dbReference type="InterPro" id="IPR036024">
    <property type="entry name" value="Somatomedin_B-like_dom_sf"/>
</dbReference>
<evidence type="ECO:0000256" key="8">
    <source>
        <dbReference type="ARBA" id="ARBA00023157"/>
    </source>
</evidence>
<feature type="region of interest" description="Disordered" evidence="9">
    <location>
        <begin position="65"/>
        <end position="92"/>
    </location>
</feature>
<reference evidence="12" key="1">
    <citation type="submission" date="2021-02" db="EMBL/GenBank/DDBJ databases">
        <authorList>
            <person name="Dougan E. K."/>
            <person name="Rhodes N."/>
            <person name="Thang M."/>
            <person name="Chan C."/>
        </authorList>
    </citation>
    <scope>NUCLEOTIDE SEQUENCE</scope>
</reference>
<dbReference type="SMART" id="SM00201">
    <property type="entry name" value="SO"/>
    <property type="match status" value="1"/>
</dbReference>
<feature type="region of interest" description="Disordered" evidence="9">
    <location>
        <begin position="1010"/>
        <end position="1062"/>
    </location>
</feature>
<evidence type="ECO:0000256" key="4">
    <source>
        <dbReference type="ARBA" id="ARBA00022692"/>
    </source>
</evidence>
<dbReference type="PROSITE" id="PS50958">
    <property type="entry name" value="SMB_2"/>
    <property type="match status" value="1"/>
</dbReference>
<dbReference type="EMBL" id="CAJNIZ010043509">
    <property type="protein sequence ID" value="CAE7661930.1"/>
    <property type="molecule type" value="Genomic_DNA"/>
</dbReference>
<evidence type="ECO:0000256" key="7">
    <source>
        <dbReference type="ARBA" id="ARBA00023136"/>
    </source>
</evidence>
<dbReference type="SUPFAM" id="SSF90188">
    <property type="entry name" value="Somatomedin B domain"/>
    <property type="match status" value="1"/>
</dbReference>
<evidence type="ECO:0000256" key="3">
    <source>
        <dbReference type="ARBA" id="ARBA00022475"/>
    </source>
</evidence>
<evidence type="ECO:0000256" key="9">
    <source>
        <dbReference type="SAM" id="MobiDB-lite"/>
    </source>
</evidence>
<keyword evidence="7 10" id="KW-0472">Membrane</keyword>
<evidence type="ECO:0000256" key="2">
    <source>
        <dbReference type="ARBA" id="ARBA00022448"/>
    </source>
</evidence>
<dbReference type="PANTHER" id="PTHR33281:SF19">
    <property type="entry name" value="VOLTAGE-DEPENDENT ANION CHANNEL-FORMING PROTEIN YNEE"/>
    <property type="match status" value="1"/>
</dbReference>
<keyword evidence="13" id="KW-1185">Reference proteome</keyword>
<evidence type="ECO:0000259" key="11">
    <source>
        <dbReference type="PROSITE" id="PS50958"/>
    </source>
</evidence>
<dbReference type="PANTHER" id="PTHR33281">
    <property type="entry name" value="UPF0187 PROTEIN YNEE"/>
    <property type="match status" value="1"/>
</dbReference>
<dbReference type="InterPro" id="IPR044669">
    <property type="entry name" value="YneE/VCCN1/2-like"/>
</dbReference>
<gene>
    <name evidence="12" type="primary">F13H10.4</name>
    <name evidence="12" type="ORF">SPIL2461_LOCUS17986</name>
</gene>
<proteinExistence type="predicted"/>
<dbReference type="OrthoDB" id="431729at2759"/>
<dbReference type="GO" id="GO:0005886">
    <property type="term" value="C:plasma membrane"/>
    <property type="evidence" value="ECO:0007669"/>
    <property type="project" value="UniProtKB-SubCell"/>
</dbReference>
<keyword evidence="8" id="KW-1015">Disulfide bond</keyword>